<dbReference type="GO" id="GO:0003677">
    <property type="term" value="F:DNA binding"/>
    <property type="evidence" value="ECO:0007669"/>
    <property type="project" value="InterPro"/>
</dbReference>
<dbReference type="SUPFAM" id="SSF64496">
    <property type="entry name" value="DNA-binding domain of intron-encoded endonucleases"/>
    <property type="match status" value="1"/>
</dbReference>
<protein>
    <submittedName>
        <fullName evidence="3">GIY-YIG catalytic domain protein</fullName>
    </submittedName>
</protein>
<dbReference type="PROSITE" id="PS50164">
    <property type="entry name" value="GIY_YIG"/>
    <property type="match status" value="1"/>
</dbReference>
<keyword evidence="4" id="KW-1185">Reference proteome</keyword>
<dbReference type="SUPFAM" id="SSF82771">
    <property type="entry name" value="GIY-YIG endonuclease"/>
    <property type="match status" value="1"/>
</dbReference>
<proteinExistence type="predicted"/>
<dbReference type="OrthoDB" id="9134286at2"/>
<dbReference type="InterPro" id="IPR000305">
    <property type="entry name" value="GIY-YIG_endonuc"/>
</dbReference>
<dbReference type="InterPro" id="IPR035901">
    <property type="entry name" value="GIY-YIG_endonuc_sf"/>
</dbReference>
<dbReference type="NCBIfam" id="TIGR01453">
    <property type="entry name" value="grpIintron_endo"/>
    <property type="match status" value="1"/>
</dbReference>
<dbReference type="EMBL" id="AOGW02000018">
    <property type="protein sequence ID" value="EMY60009.1"/>
    <property type="molecule type" value="Genomic_DNA"/>
</dbReference>
<dbReference type="SMART" id="SM00465">
    <property type="entry name" value="GIYc"/>
    <property type="match status" value="1"/>
</dbReference>
<dbReference type="Proteomes" id="UP000012371">
    <property type="component" value="Unassembled WGS sequence"/>
</dbReference>
<dbReference type="STRING" id="1257025.LEP1GSC203_1086"/>
<comment type="similarity">
    <text evidence="1">To endonucleases of group I introns of fungi and phage.</text>
</comment>
<dbReference type="Pfam" id="PF07460">
    <property type="entry name" value="NUMOD3"/>
    <property type="match status" value="1"/>
</dbReference>
<evidence type="ECO:0000259" key="2">
    <source>
        <dbReference type="PROSITE" id="PS50164"/>
    </source>
</evidence>
<evidence type="ECO:0000256" key="1">
    <source>
        <dbReference type="ARBA" id="ARBA00010045"/>
    </source>
</evidence>
<organism evidence="3 4">
    <name type="scientific">Leptospira terpstrae serovar Hualin str. LT 11-33 = ATCC 700639</name>
    <dbReference type="NCBI Taxonomy" id="1257025"/>
    <lineage>
        <taxon>Bacteria</taxon>
        <taxon>Pseudomonadati</taxon>
        <taxon>Spirochaetota</taxon>
        <taxon>Spirochaetia</taxon>
        <taxon>Leptospirales</taxon>
        <taxon>Leptospiraceae</taxon>
        <taxon>Leptospira</taxon>
    </lineage>
</organism>
<dbReference type="Pfam" id="PF01541">
    <property type="entry name" value="GIY-YIG"/>
    <property type="match status" value="1"/>
</dbReference>
<accession>N1VJT6</accession>
<dbReference type="GO" id="GO:0004519">
    <property type="term" value="F:endonuclease activity"/>
    <property type="evidence" value="ECO:0007669"/>
    <property type="project" value="InterPro"/>
</dbReference>
<comment type="caution">
    <text evidence="3">The sequence shown here is derived from an EMBL/GenBank/DDBJ whole genome shotgun (WGS) entry which is preliminary data.</text>
</comment>
<dbReference type="Gene3D" id="3.40.1440.10">
    <property type="entry name" value="GIY-YIG endonuclease"/>
    <property type="match status" value="1"/>
</dbReference>
<evidence type="ECO:0000313" key="3">
    <source>
        <dbReference type="EMBL" id="EMY60009.1"/>
    </source>
</evidence>
<name>N1VJT6_9LEPT</name>
<dbReference type="AlphaFoldDB" id="N1VJT6"/>
<reference evidence="3" key="1">
    <citation type="submission" date="2013-03" db="EMBL/GenBank/DDBJ databases">
        <authorList>
            <person name="Harkins D.M."/>
            <person name="Durkin A.S."/>
            <person name="Brinkac L.M."/>
            <person name="Haft D.H."/>
            <person name="Selengut J.D."/>
            <person name="Sanka R."/>
            <person name="DePew J."/>
            <person name="Purushe J."/>
            <person name="Hartskeerl R.A."/>
            <person name="Ahmed A."/>
            <person name="van der Linden H."/>
            <person name="Goris M.G.A."/>
            <person name="Vinetz J.M."/>
            <person name="Sutton G.G."/>
            <person name="Nierman W.C."/>
            <person name="Fouts D.E."/>
        </authorList>
    </citation>
    <scope>NUCLEOTIDE SEQUENCE [LARGE SCALE GENOMIC DNA]</scope>
    <source>
        <strain evidence="3">LT 11-33</strain>
    </source>
</reference>
<dbReference type="RefSeq" id="WP_002975252.1">
    <property type="nucleotide sequence ID" value="NZ_AOGW02000018.1"/>
</dbReference>
<gene>
    <name evidence="3" type="ORF">LEP1GSC203_1086</name>
</gene>
<dbReference type="InterPro" id="IPR003611">
    <property type="entry name" value="NUMOD3"/>
</dbReference>
<dbReference type="InterPro" id="IPR006350">
    <property type="entry name" value="Intron_endoG1"/>
</dbReference>
<evidence type="ECO:0000313" key="4">
    <source>
        <dbReference type="Proteomes" id="UP000012371"/>
    </source>
</evidence>
<sequence>MINNIPKEKSKDSGIYAIKNTINNKIYIGSTTYFRLRYNKHFFELSSGKHPSKHLLSSYRKHGKNSFTFNIVEIIRPESFQTKELFEKAIVERENYFINKFQSNNRNFGYNLRISAETNRGIKHSSQALTRIKGKKISEETRKKMSASRMGEKHHSALIKEKDVKMIKLLIHFGFRNTNISKYLNVSKSIINDIKNNGSWKNVFLTKKDIESFDETNYHLDKKSWLDKKSVLLIKYLLGLNIQKSIITEFSGVPYSTVKGIHSGKIYGKIRLEEKDIKFFENSINTEDIKECEINHNTKLNNKRKSKSLKGSLNPLAKLKEDEIIEIAELLKNKKSLKFISEKFQVGIHTISKIKTGQNWSHLTGFENKKKGLLKGEDHPNIKHSNEVVIKVIHLSKIGKTTKEICNLLNLDKSFVNRIKSGKTRSYLYEK</sequence>
<feature type="domain" description="GIY-YIG" evidence="2">
    <location>
        <begin position="11"/>
        <end position="112"/>
    </location>
</feature>